<dbReference type="InterPro" id="IPR057727">
    <property type="entry name" value="WCX_dom"/>
</dbReference>
<name>A0ABT1RRD0_9FIRM</name>
<accession>A0ABT1RRD0</accession>
<dbReference type="EMBL" id="JANFXK010000016">
    <property type="protein sequence ID" value="MCQ4637754.1"/>
    <property type="molecule type" value="Genomic_DNA"/>
</dbReference>
<protein>
    <submittedName>
        <fullName evidence="3">WYL domain-containing protein</fullName>
    </submittedName>
</protein>
<dbReference type="PANTHER" id="PTHR34580">
    <property type="match status" value="1"/>
</dbReference>
<dbReference type="Pfam" id="PF13280">
    <property type="entry name" value="WYL"/>
    <property type="match status" value="1"/>
</dbReference>
<evidence type="ECO:0000259" key="1">
    <source>
        <dbReference type="Pfam" id="PF13280"/>
    </source>
</evidence>
<dbReference type="PANTHER" id="PTHR34580:SF1">
    <property type="entry name" value="PROTEIN PAFC"/>
    <property type="match status" value="1"/>
</dbReference>
<feature type="domain" description="WCX" evidence="2">
    <location>
        <begin position="279"/>
        <end position="328"/>
    </location>
</feature>
<proteinExistence type="predicted"/>
<gene>
    <name evidence="3" type="ORF">NE619_13550</name>
</gene>
<evidence type="ECO:0000259" key="2">
    <source>
        <dbReference type="Pfam" id="PF25583"/>
    </source>
</evidence>
<feature type="domain" description="WYL" evidence="1">
    <location>
        <begin position="147"/>
        <end position="219"/>
    </location>
</feature>
<keyword evidence="4" id="KW-1185">Reference proteome</keyword>
<sequence length="334" mass="38884">MTGKIPMNKGQVKKLYILYILEILRKYSDSDHPLMQKEIIEIMERDFGVTCERKAVSRNLGDLQDMGYEIRHTKKGWFLAGRQFADGELRLLVDSVMASRHIPEKQAGELIEKLISQSSIHFKKQMRHVHNIERMEHDPGNELFYTIEQISRAIEEKRKISFFYNKYGPDKKLHHTTQSKHLVNAYQIVVANGRYYLIGNVDKYSNVTHFRVEKITDTEILDLEVKPQEEVEELKNGLDLPTHMAEHLYMFSGKSSLITLKVEEWGINDAIDWLGKDIDISRETDGYLVRVRANEQAIAYWAIQFGGSVEVLSPESLRQQVAERVKAINDKYER</sequence>
<dbReference type="RefSeq" id="WP_256132938.1">
    <property type="nucleotide sequence ID" value="NZ_JANFXK010000016.1"/>
</dbReference>
<dbReference type="InterPro" id="IPR051534">
    <property type="entry name" value="CBASS_pafABC_assoc_protein"/>
</dbReference>
<evidence type="ECO:0000313" key="3">
    <source>
        <dbReference type="EMBL" id="MCQ4637754.1"/>
    </source>
</evidence>
<dbReference type="Pfam" id="PF25583">
    <property type="entry name" value="WCX"/>
    <property type="match status" value="1"/>
</dbReference>
<organism evidence="3 4">
    <name type="scientific">Anaerovorax odorimutans</name>
    <dbReference type="NCBI Taxonomy" id="109327"/>
    <lineage>
        <taxon>Bacteria</taxon>
        <taxon>Bacillati</taxon>
        <taxon>Bacillota</taxon>
        <taxon>Clostridia</taxon>
        <taxon>Peptostreptococcales</taxon>
        <taxon>Anaerovoracaceae</taxon>
        <taxon>Anaerovorax</taxon>
    </lineage>
</organism>
<reference evidence="3 4" key="1">
    <citation type="submission" date="2022-06" db="EMBL/GenBank/DDBJ databases">
        <title>Isolation of gut microbiota from human fecal samples.</title>
        <authorList>
            <person name="Pamer E.G."/>
            <person name="Barat B."/>
            <person name="Waligurski E."/>
            <person name="Medina S."/>
            <person name="Paddock L."/>
            <person name="Mostad J."/>
        </authorList>
    </citation>
    <scope>NUCLEOTIDE SEQUENCE [LARGE SCALE GENOMIC DNA]</scope>
    <source>
        <strain evidence="3 4">SL.3.17</strain>
    </source>
</reference>
<dbReference type="PROSITE" id="PS52050">
    <property type="entry name" value="WYL"/>
    <property type="match status" value="1"/>
</dbReference>
<evidence type="ECO:0000313" key="4">
    <source>
        <dbReference type="Proteomes" id="UP001524502"/>
    </source>
</evidence>
<dbReference type="Proteomes" id="UP001524502">
    <property type="component" value="Unassembled WGS sequence"/>
</dbReference>
<dbReference type="InterPro" id="IPR026881">
    <property type="entry name" value="WYL_dom"/>
</dbReference>
<comment type="caution">
    <text evidence="3">The sequence shown here is derived from an EMBL/GenBank/DDBJ whole genome shotgun (WGS) entry which is preliminary data.</text>
</comment>